<accession>A0A1M7T6Y4</accession>
<dbReference type="Pfam" id="PF13353">
    <property type="entry name" value="Fer4_12"/>
    <property type="match status" value="1"/>
</dbReference>
<keyword evidence="2" id="KW-1185">Reference proteome</keyword>
<dbReference type="Proteomes" id="UP000184207">
    <property type="component" value="Unassembled WGS sequence"/>
</dbReference>
<dbReference type="Gene3D" id="3.20.20.70">
    <property type="entry name" value="Aldolase class I"/>
    <property type="match status" value="1"/>
</dbReference>
<reference evidence="2" key="1">
    <citation type="submission" date="2016-12" db="EMBL/GenBank/DDBJ databases">
        <authorList>
            <person name="Varghese N."/>
            <person name="Submissions S."/>
        </authorList>
    </citation>
    <scope>NUCLEOTIDE SEQUENCE [LARGE SCALE GENOMIC DNA]</scope>
    <source>
        <strain evidence="2">DSM 13020</strain>
    </source>
</reference>
<dbReference type="InterPro" id="IPR013785">
    <property type="entry name" value="Aldolase_TIM"/>
</dbReference>
<dbReference type="AlphaFoldDB" id="A0A1M7T6Y4"/>
<proteinExistence type="predicted"/>
<gene>
    <name evidence="1" type="ORF">SAMN02745226_01636</name>
</gene>
<organism evidence="1 2">
    <name type="scientific">Fervidobacterium gondwanense DSM 13020</name>
    <dbReference type="NCBI Taxonomy" id="1121883"/>
    <lineage>
        <taxon>Bacteria</taxon>
        <taxon>Thermotogati</taxon>
        <taxon>Thermotogota</taxon>
        <taxon>Thermotogae</taxon>
        <taxon>Thermotogales</taxon>
        <taxon>Fervidobacteriaceae</taxon>
        <taxon>Fervidobacterium</taxon>
    </lineage>
</organism>
<protein>
    <submittedName>
        <fullName evidence="1">Anaerobic ribonucleoside-triphosphate reductase activating protein</fullName>
    </submittedName>
</protein>
<sequence length="182" mass="21192">MTFEKPLLRVVRVLYGDHPELPSVSVYFQGCDAFPKCAGCHNPETWEFNEDFSVDFESLKEHVISKLQTLLKTYEKVSLALLGGEPLSFRNRRYCYLLAKEVKETFGDKVVVIVYSWRTPKELLNMNIPLSYFDEFVLGRYNHKYHRNGFPASANQLYLNKEQLIQILQIISARGTRYVKVS</sequence>
<dbReference type="STRING" id="1121883.SAMN02745226_01636"/>
<dbReference type="EMBL" id="FRDJ01000010">
    <property type="protein sequence ID" value="SHN66500.1"/>
    <property type="molecule type" value="Genomic_DNA"/>
</dbReference>
<name>A0A1M7T6Y4_FERGO</name>
<dbReference type="RefSeq" id="WP_084634419.1">
    <property type="nucleotide sequence ID" value="NZ_FRDJ01000010.1"/>
</dbReference>
<evidence type="ECO:0000313" key="2">
    <source>
        <dbReference type="Proteomes" id="UP000184207"/>
    </source>
</evidence>
<dbReference type="OrthoDB" id="9782387at2"/>
<evidence type="ECO:0000313" key="1">
    <source>
        <dbReference type="EMBL" id="SHN66500.1"/>
    </source>
</evidence>